<feature type="compositionally biased region" description="Polar residues" evidence="1">
    <location>
        <begin position="97"/>
        <end position="107"/>
    </location>
</feature>
<organism evidence="2 3">
    <name type="scientific">Boletus reticuloceps</name>
    <dbReference type="NCBI Taxonomy" id="495285"/>
    <lineage>
        <taxon>Eukaryota</taxon>
        <taxon>Fungi</taxon>
        <taxon>Dikarya</taxon>
        <taxon>Basidiomycota</taxon>
        <taxon>Agaricomycotina</taxon>
        <taxon>Agaricomycetes</taxon>
        <taxon>Agaricomycetidae</taxon>
        <taxon>Boletales</taxon>
        <taxon>Boletineae</taxon>
        <taxon>Boletaceae</taxon>
        <taxon>Boletoideae</taxon>
        <taxon>Boletus</taxon>
    </lineage>
</organism>
<protein>
    <submittedName>
        <fullName evidence="2">Uncharacterized protein</fullName>
    </submittedName>
</protein>
<dbReference type="EMBL" id="JAGFBS010000045">
    <property type="protein sequence ID" value="KAG6370689.1"/>
    <property type="molecule type" value="Genomic_DNA"/>
</dbReference>
<sequence length="269" mass="30216">MLIHITDKLSVTVATFNDYEILFAISHIILSHSSCKPKMTTIYFSTTSKKNKRSLCHHFVQQKVSISSTKVLAYTLNLTIILHIYMHFHTTEHDTNATEQSDTNVSPKKNNTKDKKRVKTQPPQDSDIEEKDQPLIKNIKMLKDLTTVTFCFGIAGLQPLYLKGPMMATLETPSNNDLFQHMSDDFVGQWSLLAQLHFEVDKKTTVPEVPSVSSVNEFLPQLVVQMIQASHVLPPEAPQAPLAQLSCTSMLFLPAPLESMEPQLLVNGP</sequence>
<feature type="region of interest" description="Disordered" evidence="1">
    <location>
        <begin position="95"/>
        <end position="131"/>
    </location>
</feature>
<comment type="caution">
    <text evidence="2">The sequence shown here is derived from an EMBL/GenBank/DDBJ whole genome shotgun (WGS) entry which is preliminary data.</text>
</comment>
<name>A0A8I2YER8_9AGAM</name>
<reference evidence="2" key="1">
    <citation type="submission" date="2021-03" db="EMBL/GenBank/DDBJ databases">
        <title>Evolutionary innovations through gain and loss of genes in the ectomycorrhizal Boletales.</title>
        <authorList>
            <person name="Wu G."/>
            <person name="Miyauchi S."/>
            <person name="Morin E."/>
            <person name="Yang Z.-L."/>
            <person name="Xu J."/>
            <person name="Martin F.M."/>
        </authorList>
    </citation>
    <scope>NUCLEOTIDE SEQUENCE</scope>
    <source>
        <strain evidence="2">BR01</strain>
    </source>
</reference>
<evidence type="ECO:0000313" key="2">
    <source>
        <dbReference type="EMBL" id="KAG6370689.1"/>
    </source>
</evidence>
<keyword evidence="3" id="KW-1185">Reference proteome</keyword>
<proteinExistence type="predicted"/>
<gene>
    <name evidence="2" type="ORF">JVT61DRAFT_11069</name>
</gene>
<evidence type="ECO:0000256" key="1">
    <source>
        <dbReference type="SAM" id="MobiDB-lite"/>
    </source>
</evidence>
<evidence type="ECO:0000313" key="3">
    <source>
        <dbReference type="Proteomes" id="UP000683000"/>
    </source>
</evidence>
<accession>A0A8I2YER8</accession>
<dbReference type="Proteomes" id="UP000683000">
    <property type="component" value="Unassembled WGS sequence"/>
</dbReference>
<dbReference type="AlphaFoldDB" id="A0A8I2YER8"/>
<dbReference type="OrthoDB" id="3063862at2759"/>